<gene>
    <name evidence="1" type="ORF">SAMN04489747_0888</name>
</gene>
<dbReference type="STRING" id="675864.SAMN04489747_0888"/>
<organism evidence="1 2">
    <name type="scientific">Auraticoccus monumenti</name>
    <dbReference type="NCBI Taxonomy" id="675864"/>
    <lineage>
        <taxon>Bacteria</taxon>
        <taxon>Bacillati</taxon>
        <taxon>Actinomycetota</taxon>
        <taxon>Actinomycetes</taxon>
        <taxon>Propionibacteriales</taxon>
        <taxon>Propionibacteriaceae</taxon>
        <taxon>Auraticoccus</taxon>
    </lineage>
</organism>
<accession>A0A1G6UHH3</accession>
<reference evidence="1 2" key="1">
    <citation type="submission" date="2016-10" db="EMBL/GenBank/DDBJ databases">
        <authorList>
            <person name="de Groot N.N."/>
        </authorList>
    </citation>
    <scope>NUCLEOTIDE SEQUENCE [LARGE SCALE GENOMIC DNA]</scope>
    <source>
        <strain evidence="1 2">MON 2.2</strain>
    </source>
</reference>
<name>A0A1G6UHH3_9ACTN</name>
<dbReference type="Proteomes" id="UP000198546">
    <property type="component" value="Chromosome i"/>
</dbReference>
<evidence type="ECO:0000313" key="1">
    <source>
        <dbReference type="EMBL" id="SDD40828.1"/>
    </source>
</evidence>
<dbReference type="EMBL" id="LT629688">
    <property type="protein sequence ID" value="SDD40828.1"/>
    <property type="molecule type" value="Genomic_DNA"/>
</dbReference>
<dbReference type="RefSeq" id="WP_090591014.1">
    <property type="nucleotide sequence ID" value="NZ_LT629688.1"/>
</dbReference>
<keyword evidence="2" id="KW-1185">Reference proteome</keyword>
<protein>
    <submittedName>
        <fullName evidence="1">Uncharacterized protein</fullName>
    </submittedName>
</protein>
<dbReference type="AlphaFoldDB" id="A0A1G6UHH3"/>
<evidence type="ECO:0000313" key="2">
    <source>
        <dbReference type="Proteomes" id="UP000198546"/>
    </source>
</evidence>
<sequence>MTDTTESGFTQATAPVFDLRGLLQQRKSTDSRPIVRYAVCLVPELLSDLGELEEAKNDAVLEERRRKADDQPSDATYGDVSPLLALKERITALEAQIADVSVVVVCKALSQDAYVQLLKDNEKRSAMEIDPVTIRTTFSHFERDGQRIPGGSEELNEFLMVASRAEVQTLAQKIGQASTGKVELPFSVRQSLDRRR</sequence>
<proteinExistence type="predicted"/>